<gene>
    <name evidence="2" type="ORF">FX155_04335</name>
</gene>
<dbReference type="PANTHER" id="PTHR30050:SF4">
    <property type="entry name" value="ATP-BINDING PROTEIN RV3427C IN INSERTION SEQUENCE-RELATED"/>
    <property type="match status" value="1"/>
</dbReference>
<dbReference type="Gene3D" id="3.40.50.300">
    <property type="entry name" value="P-loop containing nucleotide triphosphate hydrolases"/>
    <property type="match status" value="1"/>
</dbReference>
<comment type="caution">
    <text evidence="2">The sequence shown here is derived from an EMBL/GenBank/DDBJ whole genome shotgun (WGS) entry which is preliminary data.</text>
</comment>
<dbReference type="AlphaFoldDB" id="A0A6N7W056"/>
<dbReference type="GO" id="GO:0006260">
    <property type="term" value="P:DNA replication"/>
    <property type="evidence" value="ECO:0007669"/>
    <property type="project" value="TreeGrafter"/>
</dbReference>
<dbReference type="CDD" id="cd00009">
    <property type="entry name" value="AAA"/>
    <property type="match status" value="1"/>
</dbReference>
<dbReference type="InterPro" id="IPR002611">
    <property type="entry name" value="IstB_ATP-bd"/>
</dbReference>
<dbReference type="GO" id="GO:0005524">
    <property type="term" value="F:ATP binding"/>
    <property type="evidence" value="ECO:0007669"/>
    <property type="project" value="InterPro"/>
</dbReference>
<dbReference type="RefSeq" id="WP_154487874.1">
    <property type="nucleotide sequence ID" value="NZ_VULN01000005.1"/>
</dbReference>
<dbReference type="EMBL" id="VULN01000005">
    <property type="protein sequence ID" value="MSS81832.1"/>
    <property type="molecule type" value="Genomic_DNA"/>
</dbReference>
<dbReference type="Proteomes" id="UP000441455">
    <property type="component" value="Unassembled WGS sequence"/>
</dbReference>
<evidence type="ECO:0000313" key="2">
    <source>
        <dbReference type="EMBL" id="MSS81832.1"/>
    </source>
</evidence>
<evidence type="ECO:0000259" key="1">
    <source>
        <dbReference type="Pfam" id="PF01695"/>
    </source>
</evidence>
<dbReference type="PANTHER" id="PTHR30050">
    <property type="entry name" value="CHROMOSOMAL REPLICATION INITIATOR PROTEIN DNAA"/>
    <property type="match status" value="1"/>
</dbReference>
<organism evidence="2 3">
    <name type="scientific">Acidaminococcus fermentans</name>
    <dbReference type="NCBI Taxonomy" id="905"/>
    <lineage>
        <taxon>Bacteria</taxon>
        <taxon>Bacillati</taxon>
        <taxon>Bacillota</taxon>
        <taxon>Negativicutes</taxon>
        <taxon>Acidaminococcales</taxon>
        <taxon>Acidaminococcaceae</taxon>
        <taxon>Acidaminococcus</taxon>
    </lineage>
</organism>
<protein>
    <recommendedName>
        <fullName evidence="1">IstB-like ATP-binding domain-containing protein</fullName>
    </recommendedName>
</protein>
<sequence>MEENRETTEQPKKEKSIYVDLANLFGPPAHVMEKYIQNCEDDIERVRKEQELCRNCRDGKCRQPVPEMVHIFTGYRGYPYFPLTPCPKVKMLQRKKLYEEQKAAAGIPDMYQGKGFDDYQVSEGNQQAVRMAQELVRGKDVEKGMYIYGSRGTGKTFLSSVVGNQFLQQGKKVMFATTGWMRYLFRNNARNPDQQDRSLENVDLLIMDNLGSERFSAWGLEQLERVIDARYMGKKLTIVTTNYGLKTLGEKMAQVIGKPDKHDRDVAERICSRLAGMTMPALLYGLDRRKMGEGKPGMFRKSQPAPMELFAKA</sequence>
<feature type="domain" description="IstB-like ATP-binding" evidence="1">
    <location>
        <begin position="113"/>
        <end position="247"/>
    </location>
</feature>
<accession>A0A6N7W056</accession>
<evidence type="ECO:0000313" key="3">
    <source>
        <dbReference type="Proteomes" id="UP000441455"/>
    </source>
</evidence>
<dbReference type="InterPro" id="IPR027417">
    <property type="entry name" value="P-loop_NTPase"/>
</dbReference>
<proteinExistence type="predicted"/>
<dbReference type="Pfam" id="PF01695">
    <property type="entry name" value="IstB_IS21"/>
    <property type="match status" value="1"/>
</dbReference>
<name>A0A6N7W056_ACIFE</name>
<reference evidence="2 3" key="1">
    <citation type="submission" date="2019-08" db="EMBL/GenBank/DDBJ databases">
        <title>In-depth cultivation of the pig gut microbiome towards novel bacterial diversity and tailored functional studies.</title>
        <authorList>
            <person name="Wylensek D."/>
            <person name="Hitch T.C.A."/>
            <person name="Clavel T."/>
        </authorList>
    </citation>
    <scope>NUCLEOTIDE SEQUENCE [LARGE SCALE GENOMIC DNA]</scope>
    <source>
        <strain evidence="2 3">WCA-389-WT-5B</strain>
    </source>
</reference>
<dbReference type="SUPFAM" id="SSF52540">
    <property type="entry name" value="P-loop containing nucleoside triphosphate hydrolases"/>
    <property type="match status" value="1"/>
</dbReference>
<dbReference type="OrthoDB" id="61127at2"/>